<feature type="non-terminal residue" evidence="1">
    <location>
        <position position="77"/>
    </location>
</feature>
<evidence type="ECO:0000313" key="1">
    <source>
        <dbReference type="EMBL" id="KAK6645764.1"/>
    </source>
</evidence>
<evidence type="ECO:0000313" key="2">
    <source>
        <dbReference type="Proteomes" id="UP000000226"/>
    </source>
</evidence>
<sequence>MNNNGEFGYVDHVFVTEFQKELGQEWILVDSEGNVHIVQYNENLLSPKMLRGWFTLTDFYGFTDDHYMFTCVRTLSI</sequence>
<keyword evidence="2" id="KW-1185">Reference proteome</keyword>
<proteinExistence type="predicted"/>
<dbReference type="Proteomes" id="UP000000226">
    <property type="component" value="Unassembled WGS sequence"/>
</dbReference>
<dbReference type="EMBL" id="MU967828">
    <property type="protein sequence ID" value="KAK6645764.1"/>
    <property type="molecule type" value="Genomic_DNA"/>
</dbReference>
<protein>
    <submittedName>
        <fullName evidence="1">Uncharacterized protein</fullName>
    </submittedName>
</protein>
<comment type="caution">
    <text evidence="1">The sequence shown here is derived from an EMBL/GenBank/DDBJ whole genome shotgun (WGS) entry which is preliminary data.</text>
</comment>
<accession>A0ACC3P0U6</accession>
<reference evidence="1" key="1">
    <citation type="submission" date="2023-07" db="EMBL/GenBank/DDBJ databases">
        <title>WGS assembly of Phaseolus vulgaris.</title>
        <authorList>
            <person name="Schmutz J."/>
            <person name="Mcclean P."/>
            <person name="Shu S."/>
            <person name="Cregan P."/>
            <person name="Rokhsar D."/>
            <person name="Jackson S."/>
        </authorList>
    </citation>
    <scope>NUCLEOTIDE SEQUENCE</scope>
</reference>
<gene>
    <name evidence="1" type="ORF">PHAVU_L002041</name>
</gene>
<name>A0ACC3P0U6_PHAVU</name>
<organism evidence="1 2">
    <name type="scientific">Phaseolus vulgaris</name>
    <name type="common">Kidney bean</name>
    <name type="synonym">French bean</name>
    <dbReference type="NCBI Taxonomy" id="3885"/>
    <lineage>
        <taxon>Eukaryota</taxon>
        <taxon>Viridiplantae</taxon>
        <taxon>Streptophyta</taxon>
        <taxon>Embryophyta</taxon>
        <taxon>Tracheophyta</taxon>
        <taxon>Spermatophyta</taxon>
        <taxon>Magnoliopsida</taxon>
        <taxon>eudicotyledons</taxon>
        <taxon>Gunneridae</taxon>
        <taxon>Pentapetalae</taxon>
        <taxon>rosids</taxon>
        <taxon>fabids</taxon>
        <taxon>Fabales</taxon>
        <taxon>Fabaceae</taxon>
        <taxon>Papilionoideae</taxon>
        <taxon>50 kb inversion clade</taxon>
        <taxon>NPAAA clade</taxon>
        <taxon>indigoferoid/millettioid clade</taxon>
        <taxon>Phaseoleae</taxon>
        <taxon>Phaseolus</taxon>
    </lineage>
</organism>